<feature type="signal peptide" evidence="1">
    <location>
        <begin position="1"/>
        <end position="16"/>
    </location>
</feature>
<keyword evidence="1" id="KW-0732">Signal</keyword>
<gene>
    <name evidence="2" type="ORF">CLODIP_2_CD14693</name>
</gene>
<reference evidence="2 3" key="1">
    <citation type="submission" date="2020-04" db="EMBL/GenBank/DDBJ databases">
        <authorList>
            <person name="Alioto T."/>
            <person name="Alioto T."/>
            <person name="Gomez Garrido J."/>
        </authorList>
    </citation>
    <scope>NUCLEOTIDE SEQUENCE [LARGE SCALE GENOMIC DNA]</scope>
</reference>
<proteinExistence type="predicted"/>
<evidence type="ECO:0000313" key="3">
    <source>
        <dbReference type="Proteomes" id="UP000494165"/>
    </source>
</evidence>
<feature type="chain" id="PRO_5035920761" evidence="1">
    <location>
        <begin position="17"/>
        <end position="305"/>
    </location>
</feature>
<evidence type="ECO:0000313" key="2">
    <source>
        <dbReference type="EMBL" id="CAB3369927.1"/>
    </source>
</evidence>
<sequence length="305" mass="33764">MKVALIIALCVAQGIASPIERPLEPEGDLNFPGFTRLNLALEDGLVDLAPGLARMPSRPDDDLAGCIATFFEEMAYSCYFYGKKELGENFMALKELAPDLEKLAVDNNVVPETWQFFISLRSEGLSVINLRTRLVDTMEVMEKQGADLITSIREQVNDLKSNKQELIAYKAAVKELAMEFEKQFSLQVSDSADILRLISYQLGDMGNNRDEVAEDMMAIFKAYNKLNRDAQNASISMRNEWKRIERGLIKIVGSAAVDPIKATVAELSALTKAEVTEVGANLLKTINDSRAAYAAMRVLFPGVKA</sequence>
<evidence type="ECO:0000256" key="1">
    <source>
        <dbReference type="SAM" id="SignalP"/>
    </source>
</evidence>
<name>A0A8S1CE00_9INSE</name>
<protein>
    <submittedName>
        <fullName evidence="2">Uncharacterized protein</fullName>
    </submittedName>
</protein>
<dbReference type="AlphaFoldDB" id="A0A8S1CE00"/>
<accession>A0A8S1CE00</accession>
<organism evidence="2 3">
    <name type="scientific">Cloeon dipterum</name>
    <dbReference type="NCBI Taxonomy" id="197152"/>
    <lineage>
        <taxon>Eukaryota</taxon>
        <taxon>Metazoa</taxon>
        <taxon>Ecdysozoa</taxon>
        <taxon>Arthropoda</taxon>
        <taxon>Hexapoda</taxon>
        <taxon>Insecta</taxon>
        <taxon>Pterygota</taxon>
        <taxon>Palaeoptera</taxon>
        <taxon>Ephemeroptera</taxon>
        <taxon>Pisciforma</taxon>
        <taxon>Baetidae</taxon>
        <taxon>Cloeon</taxon>
    </lineage>
</organism>
<dbReference type="EMBL" id="CADEPI010000049">
    <property type="protein sequence ID" value="CAB3369927.1"/>
    <property type="molecule type" value="Genomic_DNA"/>
</dbReference>
<dbReference type="Proteomes" id="UP000494165">
    <property type="component" value="Unassembled WGS sequence"/>
</dbReference>
<keyword evidence="3" id="KW-1185">Reference proteome</keyword>
<comment type="caution">
    <text evidence="2">The sequence shown here is derived from an EMBL/GenBank/DDBJ whole genome shotgun (WGS) entry which is preliminary data.</text>
</comment>